<feature type="region of interest" description="Disordered" evidence="9">
    <location>
        <begin position="181"/>
        <end position="200"/>
    </location>
</feature>
<evidence type="ECO:0000256" key="2">
    <source>
        <dbReference type="ARBA" id="ARBA00022679"/>
    </source>
</evidence>
<dbReference type="SUPFAM" id="SSF52029">
    <property type="entry name" value="GroEL apical domain-like"/>
    <property type="match status" value="1"/>
</dbReference>
<dbReference type="PANTHER" id="PTHR45748">
    <property type="entry name" value="1-PHOSPHATIDYLINOSITOL 3-PHOSPHATE 5-KINASE-RELATED"/>
    <property type="match status" value="1"/>
</dbReference>
<organism evidence="11 12">
    <name type="scientific">Trapa incisa</name>
    <dbReference type="NCBI Taxonomy" id="236973"/>
    <lineage>
        <taxon>Eukaryota</taxon>
        <taxon>Viridiplantae</taxon>
        <taxon>Streptophyta</taxon>
        <taxon>Embryophyta</taxon>
        <taxon>Tracheophyta</taxon>
        <taxon>Spermatophyta</taxon>
        <taxon>Magnoliopsida</taxon>
        <taxon>eudicotyledons</taxon>
        <taxon>Gunneridae</taxon>
        <taxon>Pentapetalae</taxon>
        <taxon>rosids</taxon>
        <taxon>malvids</taxon>
        <taxon>Myrtales</taxon>
        <taxon>Lythraceae</taxon>
        <taxon>Trapa</taxon>
    </lineage>
</organism>
<dbReference type="PROSITE" id="PS51455">
    <property type="entry name" value="PIPK"/>
    <property type="match status" value="1"/>
</dbReference>
<dbReference type="GO" id="GO:0010008">
    <property type="term" value="C:endosome membrane"/>
    <property type="evidence" value="ECO:0007669"/>
    <property type="project" value="TreeGrafter"/>
</dbReference>
<evidence type="ECO:0000256" key="7">
    <source>
        <dbReference type="ARBA" id="ARBA00077223"/>
    </source>
</evidence>
<dbReference type="InterPro" id="IPR002498">
    <property type="entry name" value="PInositol-4-P-4/5-kinase_core"/>
</dbReference>
<dbReference type="Gene3D" id="3.50.7.10">
    <property type="entry name" value="GroEL"/>
    <property type="match status" value="1"/>
</dbReference>
<comment type="subunit">
    <text evidence="6">Component of the PI(3,5)P2 regulatory complex at least composed of ATG18, SAC/FIG4, FAB1 and VAC14.</text>
</comment>
<evidence type="ECO:0000256" key="3">
    <source>
        <dbReference type="ARBA" id="ARBA00022741"/>
    </source>
</evidence>
<dbReference type="InterPro" id="IPR027484">
    <property type="entry name" value="PInositol-4-P-5-kinase_N"/>
</dbReference>
<dbReference type="FunFam" id="3.50.7.10:FF:000007">
    <property type="entry name" value="1-phosphatidylinositol 3-phosphate 5-kinase isoform X1"/>
    <property type="match status" value="1"/>
</dbReference>
<dbReference type="EC" id="2.7.1.150" evidence="1"/>
<dbReference type="FunFam" id="3.30.810.10:FF:000001">
    <property type="entry name" value="1-phosphatidylinositol 3-phosphate 5-kinase FAB1"/>
    <property type="match status" value="1"/>
</dbReference>
<dbReference type="GO" id="GO:0000285">
    <property type="term" value="F:1-phosphatidylinositol-3-phosphate 5-kinase activity"/>
    <property type="evidence" value="ECO:0007669"/>
    <property type="project" value="UniProtKB-EC"/>
</dbReference>
<dbReference type="Gene3D" id="3.30.800.10">
    <property type="entry name" value="Phosphatidylinositol Phosphate Kinase II Beta"/>
    <property type="match status" value="1"/>
</dbReference>
<keyword evidence="4 8" id="KW-0418">Kinase</keyword>
<dbReference type="GO" id="GO:0005524">
    <property type="term" value="F:ATP binding"/>
    <property type="evidence" value="ECO:0007669"/>
    <property type="project" value="UniProtKB-UniRule"/>
</dbReference>
<proteinExistence type="predicted"/>
<dbReference type="SUPFAM" id="SSF56104">
    <property type="entry name" value="SAICAR synthase-like"/>
    <property type="match status" value="1"/>
</dbReference>
<dbReference type="Pfam" id="PF01504">
    <property type="entry name" value="PIP5K"/>
    <property type="match status" value="2"/>
</dbReference>
<comment type="caution">
    <text evidence="11">The sequence shown here is derived from an EMBL/GenBank/DDBJ whole genome shotgun (WGS) entry which is preliminary data.</text>
</comment>
<evidence type="ECO:0000256" key="9">
    <source>
        <dbReference type="SAM" id="MobiDB-lite"/>
    </source>
</evidence>
<protein>
    <recommendedName>
        <fullName evidence="1">1-phosphatidylinositol-3-phosphate 5-kinase</fullName>
        <ecNumber evidence="1">2.7.1.150</ecNumber>
    </recommendedName>
    <alternativeName>
        <fullName evidence="7">Phosphatidylinositol 3-phosphate 5-kinase type III</fullName>
    </alternativeName>
</protein>
<dbReference type="EMBL" id="JAXIOK010000024">
    <property type="protein sequence ID" value="KAK4740894.1"/>
    <property type="molecule type" value="Genomic_DNA"/>
</dbReference>
<feature type="region of interest" description="Disordered" evidence="9">
    <location>
        <begin position="112"/>
        <end position="139"/>
    </location>
</feature>
<reference evidence="11 12" key="1">
    <citation type="journal article" date="2023" name="Hortic Res">
        <title>Pangenome of water caltrop reveals structural variations and asymmetric subgenome divergence after allopolyploidization.</title>
        <authorList>
            <person name="Zhang X."/>
            <person name="Chen Y."/>
            <person name="Wang L."/>
            <person name="Yuan Y."/>
            <person name="Fang M."/>
            <person name="Shi L."/>
            <person name="Lu R."/>
            <person name="Comes H.P."/>
            <person name="Ma Y."/>
            <person name="Chen Y."/>
            <person name="Huang G."/>
            <person name="Zhou Y."/>
            <person name="Zheng Z."/>
            <person name="Qiu Y."/>
        </authorList>
    </citation>
    <scope>NUCLEOTIDE SEQUENCE [LARGE SCALE GENOMIC DNA]</scope>
    <source>
        <tissue evidence="11">Roots</tissue>
    </source>
</reference>
<evidence type="ECO:0000256" key="1">
    <source>
        <dbReference type="ARBA" id="ARBA00012009"/>
    </source>
</evidence>
<dbReference type="InterPro" id="IPR027483">
    <property type="entry name" value="PInositol-4-P-4/5-kinase_C_sf"/>
</dbReference>
<evidence type="ECO:0000313" key="11">
    <source>
        <dbReference type="EMBL" id="KAK4740894.1"/>
    </source>
</evidence>
<feature type="compositionally biased region" description="Polar residues" evidence="9">
    <location>
        <begin position="187"/>
        <end position="198"/>
    </location>
</feature>
<dbReference type="CDD" id="cd03334">
    <property type="entry name" value="Fab1_TCP"/>
    <property type="match status" value="1"/>
</dbReference>
<evidence type="ECO:0000256" key="5">
    <source>
        <dbReference type="ARBA" id="ARBA00022840"/>
    </source>
</evidence>
<evidence type="ECO:0000256" key="4">
    <source>
        <dbReference type="ARBA" id="ARBA00022777"/>
    </source>
</evidence>
<keyword evidence="5 8" id="KW-0067">ATP-binding</keyword>
<dbReference type="Pfam" id="PF00118">
    <property type="entry name" value="Cpn60_TCP1"/>
    <property type="match status" value="1"/>
</dbReference>
<feature type="domain" description="PIPK" evidence="10">
    <location>
        <begin position="1178"/>
        <end position="1540"/>
    </location>
</feature>
<dbReference type="InterPro" id="IPR027409">
    <property type="entry name" value="GroEL-like_apical_dom_sf"/>
</dbReference>
<evidence type="ECO:0000259" key="10">
    <source>
        <dbReference type="PROSITE" id="PS51455"/>
    </source>
</evidence>
<dbReference type="CDD" id="cd17300">
    <property type="entry name" value="PIPKc_PIKfyve"/>
    <property type="match status" value="1"/>
</dbReference>
<dbReference type="InterPro" id="IPR044769">
    <property type="entry name" value="PIKfyve_PIPKc"/>
</dbReference>
<keyword evidence="2 8" id="KW-0808">Transferase</keyword>
<dbReference type="InterPro" id="IPR002423">
    <property type="entry name" value="Cpn60/GroEL/TCP-1"/>
</dbReference>
<keyword evidence="3 8" id="KW-0547">Nucleotide-binding</keyword>
<name>A0AAN7GPB0_9MYRT</name>
<keyword evidence="12" id="KW-1185">Reference proteome</keyword>
<dbReference type="PANTHER" id="PTHR45748:SF4">
    <property type="entry name" value="1-PHOSPHATIDYLINOSITOL-3-PHOSPHATE 5-KINASE FAB1D-RELATED"/>
    <property type="match status" value="1"/>
</dbReference>
<sequence length="1572" mass="175229">MCAMCHSRGSEIMKMENDEKVTGNDSLLKLENGGGGNCISCKDCGEAQSSTSTPMISPTISLSSCDSTVSSSSEFSVDMNSYCRNNQETSLFSGYEGPNFLSVNSQLEINSTYSGHEDSNRSPDVNSQHHGKHDSVSEEVENSHYFDNDMEALIWDPPEQEDLENNLEGYLNFDDDEGCGDAASWGKPSSPSTLTDEGSGSFRFKEKQRALEEVVNGKFRALVGQLLRSIGIYSSADDKENWVDILTSLSWEAATFLRPDAVDGKGLDAHVKVKCIANGSRSQSQVFKGLVFKKHVAHKRMPTEYKNPKLLLIRGVLGESSNGLSSFVTMEEEGDRLKSVIKMIEACHPNVILVEKSVSRDVQESLLEKGMTLVFDMKLNRLERIALCTGSSIVSTETFAVHKLKQCDSFCVKKFIEEHADFSEGGKKLSKTLMFLEGCPSHLGCTILLRGGPSDELKKVKSILLCMVLMAYHLFLETSFLVDQKSMFSALSFPETCNSFQNSLQSPMQTSSDQASPVAFEEESSTADIPISNDLHDEVSDYSNLESPSAYPPYNPIIFSGFSSLSASLMKVIVDNFPLASTYPSLSSYFGMNQSGHNGQVIDTANTEEVVTSEIEISDDNSESNLEAVAPAGVVDTVGQNDHYSEEEAGSKDEVNPVMSDNQSILVLMSRMNAMRGTVCEQSHFSRIAFYQNWDIPLGKFLQENILNQKSKCSTCGELPEAHFYYYAHYNKQLRIKVKRLPESKVLAGDEEGKIWMWGCCGKCASGNGTKRVLISTAARALSFGKFLELSFSHYSSPSILLSCGHSLQRDFLYFFGLGPMAAMFRYSPVTTFTVSMPPQMLDFNSGIETKRIMGEIEKVQLKATSLFSEVRNSLDKIKLKFEGFTPYPGMEFLDIEEMLKDEHNEFELSLQNTMRNGNLGEGVHKVLNLNLLLWELLLESIIWDRRINSLLCSDVISASLPMVSAEEQSNLQREIEVSSSNVGFSNKDESIEDHVQEDGALSTHEVPIESQVGEESDDSSSLSVVANIKNQEVVPDPVPSLDVHCMESSINPVKSFTSQSSLLSTRKGSSEWFWRSFPEIREAYFSKISPNFFSKIELTNGTTSELLPFARHLILEEGCRLHIPLESGKGKTYLLSDYEGEISSIIACALALLKQQLLEHEHGNFRDEMQNLIHTPPTNTTHLSSKGLLDPDLVNSSILDETTSFDGLFMLDSLLASGRLKAEVCLGVTRSMTKGKYSVVCPYADQFRDLRSRCCPSEVDFIASLSRCKNWDAKGGKSKSVFAKTLDDRFIIKEIKKTEFESFEKFAPLYFKHMLESFQIGNQTCLAKVLGIYQVLLVSLSTALILLLSLTALSFHEHRPQLLKNVPKSAPNIAIQQVTIRQPKSGKEIRHDLMVMENLTYGRNITRQYDLKGALHARYNSGGSGTGDVLLDQNFVNDMNFSPLYISSKTKHFLQRAVWNDTGFLNGINVMDYSLLVGVDTEERELVCGIIDYLRQYTWDKQLETWVKASLYVPKNTLPTVISPKEYKKRFRKFMSTNFLSVPDNWCSESCDEPAADDVSSTLISPRIKEA</sequence>
<evidence type="ECO:0000256" key="8">
    <source>
        <dbReference type="PROSITE-ProRule" id="PRU00781"/>
    </source>
</evidence>
<dbReference type="Proteomes" id="UP001345219">
    <property type="component" value="Chromosome 19"/>
</dbReference>
<gene>
    <name evidence="11" type="ORF">SAY87_024482</name>
</gene>
<dbReference type="Gene3D" id="3.30.810.10">
    <property type="entry name" value="2-Layer Sandwich"/>
    <property type="match status" value="1"/>
</dbReference>
<accession>A0AAN7GPB0</accession>
<evidence type="ECO:0000256" key="6">
    <source>
        <dbReference type="ARBA" id="ARBA00023464"/>
    </source>
</evidence>
<evidence type="ECO:0000313" key="12">
    <source>
        <dbReference type="Proteomes" id="UP001345219"/>
    </source>
</evidence>
<dbReference type="SMART" id="SM00330">
    <property type="entry name" value="PIPKc"/>
    <property type="match status" value="1"/>
</dbReference>
<dbReference type="GO" id="GO:0046854">
    <property type="term" value="P:phosphatidylinositol phosphate biosynthetic process"/>
    <property type="evidence" value="ECO:0007669"/>
    <property type="project" value="TreeGrafter"/>
</dbReference>